<dbReference type="Gene3D" id="1.20.120.520">
    <property type="entry name" value="nmb1532 protein domain like"/>
    <property type="match status" value="1"/>
</dbReference>
<dbReference type="Pfam" id="PF01814">
    <property type="entry name" value="Hemerythrin"/>
    <property type="match status" value="1"/>
</dbReference>
<dbReference type="Gene3D" id="1.10.3910.10">
    <property type="entry name" value="SP0561-like"/>
    <property type="match status" value="1"/>
</dbReference>
<gene>
    <name evidence="6" type="ORF">SAMN05444280_1389</name>
</gene>
<comment type="subcellular location">
    <subcellularLocation>
        <location evidence="1">Cytoplasm</location>
    </subcellularLocation>
</comment>
<evidence type="ECO:0000256" key="3">
    <source>
        <dbReference type="ARBA" id="ARBA00022723"/>
    </source>
</evidence>
<evidence type="ECO:0000259" key="5">
    <source>
        <dbReference type="Pfam" id="PF01814"/>
    </source>
</evidence>
<evidence type="ECO:0000256" key="4">
    <source>
        <dbReference type="ARBA" id="ARBA00023004"/>
    </source>
</evidence>
<evidence type="ECO:0000313" key="7">
    <source>
        <dbReference type="Proteomes" id="UP000184050"/>
    </source>
</evidence>
<dbReference type="OrthoDB" id="9797132at2"/>
<dbReference type="GO" id="GO:0005737">
    <property type="term" value="C:cytoplasm"/>
    <property type="evidence" value="ECO:0007669"/>
    <property type="project" value="UniProtKB-SubCell"/>
</dbReference>
<dbReference type="Pfam" id="PF04405">
    <property type="entry name" value="ScdA_N"/>
    <property type="match status" value="1"/>
</dbReference>
<accession>A0A1M6N0L1</accession>
<protein>
    <submittedName>
        <fullName evidence="6">Regulator of cell morphogenesis and NO signaling</fullName>
    </submittedName>
</protein>
<proteinExistence type="predicted"/>
<evidence type="ECO:0000256" key="2">
    <source>
        <dbReference type="ARBA" id="ARBA00022490"/>
    </source>
</evidence>
<dbReference type="EMBL" id="FQZE01000038">
    <property type="protein sequence ID" value="SHJ89265.1"/>
    <property type="molecule type" value="Genomic_DNA"/>
</dbReference>
<dbReference type="InterPro" id="IPR012312">
    <property type="entry name" value="Hemerythrin-like"/>
</dbReference>
<organism evidence="6 7">
    <name type="scientific">Tangfeifania diversioriginum</name>
    <dbReference type="NCBI Taxonomy" id="1168035"/>
    <lineage>
        <taxon>Bacteria</taxon>
        <taxon>Pseudomonadati</taxon>
        <taxon>Bacteroidota</taxon>
        <taxon>Bacteroidia</taxon>
        <taxon>Marinilabiliales</taxon>
        <taxon>Prolixibacteraceae</taxon>
        <taxon>Tangfeifania</taxon>
    </lineage>
</organism>
<dbReference type="RefSeq" id="WP_073173061.1">
    <property type="nucleotide sequence ID" value="NZ_FQZE01000038.1"/>
</dbReference>
<dbReference type="InterPro" id="IPR019903">
    <property type="entry name" value="RIC_family"/>
</dbReference>
<keyword evidence="7" id="KW-1185">Reference proteome</keyword>
<keyword evidence="4" id="KW-0408">Iron</keyword>
<feature type="domain" description="Hemerythrin-like" evidence="5">
    <location>
        <begin position="81"/>
        <end position="232"/>
    </location>
</feature>
<dbReference type="PANTHER" id="PTHR36438:SF1">
    <property type="entry name" value="IRON-SULFUR CLUSTER REPAIR PROTEIN YTFE"/>
    <property type="match status" value="1"/>
</dbReference>
<dbReference type="NCBIfam" id="TIGR03652">
    <property type="entry name" value="FeS_repair_RIC"/>
    <property type="match status" value="1"/>
</dbReference>
<evidence type="ECO:0000256" key="1">
    <source>
        <dbReference type="ARBA" id="ARBA00004496"/>
    </source>
</evidence>
<reference evidence="6 7" key="1">
    <citation type="submission" date="2016-11" db="EMBL/GenBank/DDBJ databases">
        <authorList>
            <person name="Jaros S."/>
            <person name="Januszkiewicz K."/>
            <person name="Wedrychowicz H."/>
        </authorList>
    </citation>
    <scope>NUCLEOTIDE SEQUENCE [LARGE SCALE GENOMIC DNA]</scope>
    <source>
        <strain evidence="6 7">DSM 27063</strain>
    </source>
</reference>
<dbReference type="InterPro" id="IPR038062">
    <property type="entry name" value="ScdA-like_N_sf"/>
</dbReference>
<keyword evidence="2" id="KW-0963">Cytoplasm</keyword>
<dbReference type="SUPFAM" id="SSF140683">
    <property type="entry name" value="SP0561-like"/>
    <property type="match status" value="1"/>
</dbReference>
<dbReference type="PANTHER" id="PTHR36438">
    <property type="entry name" value="IRON-SULFUR CLUSTER REPAIR PROTEIN YTFE"/>
    <property type="match status" value="1"/>
</dbReference>
<dbReference type="STRING" id="1168035.SAMN05444280_1389"/>
<name>A0A1M6N0L1_9BACT</name>
<keyword evidence="3" id="KW-0479">Metal-binding</keyword>
<dbReference type="AlphaFoldDB" id="A0A1M6N0L1"/>
<sequence>MQITPDTNVGEVVKTNFKAAEIFQANKIDYCCGGEQSISEACQKAGVETEQLISRLEEQLQESDPDADYINSMEMGTLADYIVNRHHSYVQKSIPVLKENLKKIADVHGESHPELAQVRDLFYKSAGELTKHMQKEELMLFPFVKKMERAHNEHKPLPKSPFGGVANPIVEMMEDHENEGERFEQISELTDNYQVPADGCATYQVTMKQLNEFEKDLHRHIHLENNILFQKAITMEKKF</sequence>
<dbReference type="Proteomes" id="UP000184050">
    <property type="component" value="Unassembled WGS sequence"/>
</dbReference>
<dbReference type="GO" id="GO:0046872">
    <property type="term" value="F:metal ion binding"/>
    <property type="evidence" value="ECO:0007669"/>
    <property type="project" value="UniProtKB-KW"/>
</dbReference>
<evidence type="ECO:0000313" key="6">
    <source>
        <dbReference type="EMBL" id="SHJ89265.1"/>
    </source>
</evidence>